<comment type="similarity">
    <text evidence="1 5">Belongs to the iron/ascorbate-dependent oxidoreductase family.</text>
</comment>
<dbReference type="PANTHER" id="PTHR10209:SF867">
    <property type="entry name" value="2-OXOGLUTARATE (2OG) AND FE(II)-DEPENDENT OXYGENASE SUPERFAMILY PROTEIN"/>
    <property type="match status" value="1"/>
</dbReference>
<keyword evidence="2 5" id="KW-0479">Metal-binding</keyword>
<keyword evidence="8" id="KW-1185">Reference proteome</keyword>
<organism evidence="7 8">
    <name type="scientific">Nannochloropsis salina CCMP1776</name>
    <dbReference type="NCBI Taxonomy" id="1027361"/>
    <lineage>
        <taxon>Eukaryota</taxon>
        <taxon>Sar</taxon>
        <taxon>Stramenopiles</taxon>
        <taxon>Ochrophyta</taxon>
        <taxon>Eustigmatophyceae</taxon>
        <taxon>Eustigmatales</taxon>
        <taxon>Monodopsidaceae</taxon>
        <taxon>Microchloropsis</taxon>
        <taxon>Microchloropsis salina</taxon>
    </lineage>
</organism>
<evidence type="ECO:0000313" key="7">
    <source>
        <dbReference type="EMBL" id="TFJ80157.1"/>
    </source>
</evidence>
<dbReference type="Pfam" id="PF03171">
    <property type="entry name" value="2OG-FeII_Oxy"/>
    <property type="match status" value="1"/>
</dbReference>
<proteinExistence type="inferred from homology"/>
<protein>
    <recommendedName>
        <fullName evidence="6">Fe2OG dioxygenase domain-containing protein</fullName>
    </recommendedName>
</protein>
<dbReference type="AlphaFoldDB" id="A0A4D9CQ29"/>
<keyword evidence="4 5" id="KW-0408">Iron</keyword>
<evidence type="ECO:0000259" key="6">
    <source>
        <dbReference type="PROSITE" id="PS51471"/>
    </source>
</evidence>
<evidence type="ECO:0000256" key="4">
    <source>
        <dbReference type="ARBA" id="ARBA00023004"/>
    </source>
</evidence>
<evidence type="ECO:0000256" key="5">
    <source>
        <dbReference type="RuleBase" id="RU003682"/>
    </source>
</evidence>
<dbReference type="InterPro" id="IPR005123">
    <property type="entry name" value="Oxoglu/Fe-dep_dioxygenase_dom"/>
</dbReference>
<evidence type="ECO:0000256" key="1">
    <source>
        <dbReference type="ARBA" id="ARBA00008056"/>
    </source>
</evidence>
<dbReference type="PANTHER" id="PTHR10209">
    <property type="entry name" value="OXIDOREDUCTASE, 2OG-FE II OXYGENASE FAMILY PROTEIN"/>
    <property type="match status" value="1"/>
</dbReference>
<name>A0A4D9CQ29_9STRA</name>
<dbReference type="Pfam" id="PF14226">
    <property type="entry name" value="DIOX_N"/>
    <property type="match status" value="1"/>
</dbReference>
<dbReference type="GO" id="GO:0016491">
    <property type="term" value="F:oxidoreductase activity"/>
    <property type="evidence" value="ECO:0007669"/>
    <property type="project" value="UniProtKB-KW"/>
</dbReference>
<dbReference type="PRINTS" id="PR00682">
    <property type="entry name" value="IPNSYNTHASE"/>
</dbReference>
<dbReference type="PROSITE" id="PS51471">
    <property type="entry name" value="FE2OG_OXY"/>
    <property type="match status" value="1"/>
</dbReference>
<dbReference type="InterPro" id="IPR044861">
    <property type="entry name" value="IPNS-like_FE2OG_OXY"/>
</dbReference>
<evidence type="ECO:0000313" key="8">
    <source>
        <dbReference type="Proteomes" id="UP000355283"/>
    </source>
</evidence>
<dbReference type="Proteomes" id="UP000355283">
    <property type="component" value="Unassembled WGS sequence"/>
</dbReference>
<dbReference type="InterPro" id="IPR026992">
    <property type="entry name" value="DIOX_N"/>
</dbReference>
<dbReference type="EMBL" id="SDOX01000183">
    <property type="protein sequence ID" value="TFJ80157.1"/>
    <property type="molecule type" value="Genomic_DNA"/>
</dbReference>
<dbReference type="SUPFAM" id="SSF51197">
    <property type="entry name" value="Clavaminate synthase-like"/>
    <property type="match status" value="1"/>
</dbReference>
<reference evidence="7 8" key="1">
    <citation type="submission" date="2019-01" db="EMBL/GenBank/DDBJ databases">
        <title>Nuclear Genome Assembly of the Microalgal Biofuel strain Nannochloropsis salina CCMP1776.</title>
        <authorList>
            <person name="Hovde B."/>
        </authorList>
    </citation>
    <scope>NUCLEOTIDE SEQUENCE [LARGE SCALE GENOMIC DNA]</scope>
    <source>
        <strain evidence="7 8">CCMP1776</strain>
    </source>
</reference>
<sequence length="357" mass="39977">MSSSTTSTPQVLSLHALNRAALPIVDLAAPEEAPRILYDACRDFGFFYLINHGVPQALIDDMLAESKAFFSLPLGEKEKVSVRHNKINRGYTAFEEETLDPTRQTRGDTKEGFYLGREVAMESEEARSNPLHGPNVWPDPVKLPRWRPVMNAYFTALSSLGLRTVRLLLRAVGLPEHHLDDAFTRPMAALRLLHYSTQASNPSEGVYAAGAHTDYGMFTFLMTDHTPGLQVWRGGAEQEDGSWQAVPPVEGAFIVNLGDMLQRWTNDVFKSTAHRVVIQEATEEGRYSAPFFYEPNFDTLVACLPGFVKKGEVPRHVPVKSGEYLLGKYRHTHRDFVEKADDNNTLENHAGLHTQAK</sequence>
<dbReference type="Gene3D" id="2.60.120.330">
    <property type="entry name" value="B-lactam Antibiotic, Isopenicillin N Synthase, Chain"/>
    <property type="match status" value="1"/>
</dbReference>
<gene>
    <name evidence="7" type="ORF">NSK_008714</name>
</gene>
<accession>A0A4D9CQ29</accession>
<keyword evidence="3 5" id="KW-0560">Oxidoreductase</keyword>
<dbReference type="GO" id="GO:0046872">
    <property type="term" value="F:metal ion binding"/>
    <property type="evidence" value="ECO:0007669"/>
    <property type="project" value="UniProtKB-KW"/>
</dbReference>
<feature type="domain" description="Fe2OG dioxygenase" evidence="6">
    <location>
        <begin position="185"/>
        <end position="295"/>
    </location>
</feature>
<dbReference type="InterPro" id="IPR027443">
    <property type="entry name" value="IPNS-like_sf"/>
</dbReference>
<evidence type="ECO:0000256" key="3">
    <source>
        <dbReference type="ARBA" id="ARBA00023002"/>
    </source>
</evidence>
<comment type="caution">
    <text evidence="7">The sequence shown here is derived from an EMBL/GenBank/DDBJ whole genome shotgun (WGS) entry which is preliminary data.</text>
</comment>
<dbReference type="OrthoDB" id="288590at2759"/>
<evidence type="ECO:0000256" key="2">
    <source>
        <dbReference type="ARBA" id="ARBA00022723"/>
    </source>
</evidence>